<dbReference type="FunFam" id="1.25.40.10:FF:000017">
    <property type="entry name" value="NADPH oxidase regulator NoxR"/>
    <property type="match status" value="1"/>
</dbReference>
<dbReference type="Pfam" id="PF00564">
    <property type="entry name" value="PB1"/>
    <property type="match status" value="1"/>
</dbReference>
<keyword evidence="12" id="KW-1185">Reference proteome</keyword>
<evidence type="ECO:0000256" key="6">
    <source>
        <dbReference type="ARBA" id="ARBA00022803"/>
    </source>
</evidence>
<comment type="similarity">
    <text evidence="2">Belongs to the NCF2/NOXA1 family.</text>
</comment>
<keyword evidence="6 7" id="KW-0802">TPR repeat</keyword>
<feature type="compositionally biased region" description="Polar residues" evidence="8">
    <location>
        <begin position="352"/>
        <end position="363"/>
    </location>
</feature>
<feature type="compositionally biased region" description="Polar residues" evidence="8">
    <location>
        <begin position="239"/>
        <end position="263"/>
    </location>
</feature>
<feature type="compositionally biased region" description="Pro residues" evidence="8">
    <location>
        <begin position="399"/>
        <end position="408"/>
    </location>
</feature>
<dbReference type="Gene3D" id="3.10.20.90">
    <property type="entry name" value="Phosphatidylinositol 3-kinase Catalytic Subunit, Chain A, domain 1"/>
    <property type="match status" value="1"/>
</dbReference>
<feature type="compositionally biased region" description="Low complexity" evidence="8">
    <location>
        <begin position="284"/>
        <end position="296"/>
    </location>
</feature>
<evidence type="ECO:0000256" key="5">
    <source>
        <dbReference type="ARBA" id="ARBA00022737"/>
    </source>
</evidence>
<evidence type="ECO:0000256" key="3">
    <source>
        <dbReference type="ARBA" id="ARBA00022443"/>
    </source>
</evidence>
<dbReference type="GO" id="GO:0005737">
    <property type="term" value="C:cytoplasm"/>
    <property type="evidence" value="ECO:0007669"/>
    <property type="project" value="UniProtKB-SubCell"/>
</dbReference>
<keyword evidence="3" id="KW-0728">SH3 domain</keyword>
<feature type="region of interest" description="Disordered" evidence="8">
    <location>
        <begin position="239"/>
        <end position="423"/>
    </location>
</feature>
<dbReference type="AlphaFoldDB" id="A0A8H7PF09"/>
<dbReference type="Gene3D" id="1.25.40.10">
    <property type="entry name" value="Tetratricopeptide repeat domain"/>
    <property type="match status" value="1"/>
</dbReference>
<organism evidence="11 12">
    <name type="scientific">Mortierella isabellina</name>
    <name type="common">Filamentous fungus</name>
    <name type="synonym">Umbelopsis isabellina</name>
    <dbReference type="NCBI Taxonomy" id="91625"/>
    <lineage>
        <taxon>Eukaryota</taxon>
        <taxon>Fungi</taxon>
        <taxon>Fungi incertae sedis</taxon>
        <taxon>Mucoromycota</taxon>
        <taxon>Mucoromycotina</taxon>
        <taxon>Umbelopsidomycetes</taxon>
        <taxon>Umbelopsidales</taxon>
        <taxon>Umbelopsidaceae</taxon>
        <taxon>Umbelopsis</taxon>
    </lineage>
</organism>
<feature type="domain" description="PB1" evidence="10">
    <location>
        <begin position="487"/>
        <end position="563"/>
    </location>
</feature>
<feature type="region of interest" description="Disordered" evidence="8">
    <location>
        <begin position="463"/>
        <end position="487"/>
    </location>
</feature>
<feature type="compositionally biased region" description="Basic and acidic residues" evidence="8">
    <location>
        <begin position="365"/>
        <end position="381"/>
    </location>
</feature>
<dbReference type="InterPro" id="IPR011990">
    <property type="entry name" value="TPR-like_helical_dom_sf"/>
</dbReference>
<proteinExistence type="inferred from homology"/>
<evidence type="ECO:0000256" key="4">
    <source>
        <dbReference type="ARBA" id="ARBA00022490"/>
    </source>
</evidence>
<name>A0A8H7PF09_MORIS</name>
<keyword evidence="9" id="KW-1133">Transmembrane helix</keyword>
<feature type="compositionally biased region" description="Low complexity" evidence="8">
    <location>
        <begin position="312"/>
        <end position="324"/>
    </location>
</feature>
<keyword evidence="9" id="KW-0472">Membrane</keyword>
<keyword evidence="5" id="KW-0677">Repeat</keyword>
<dbReference type="SUPFAM" id="SSF48452">
    <property type="entry name" value="TPR-like"/>
    <property type="match status" value="1"/>
</dbReference>
<dbReference type="InterPro" id="IPR053793">
    <property type="entry name" value="PB1-like"/>
</dbReference>
<dbReference type="PANTHER" id="PTHR15175:SF0">
    <property type="entry name" value="SH3 DOMAIN-CONTAINING PROTEIN C23A1.17"/>
    <property type="match status" value="1"/>
</dbReference>
<comment type="subcellular location">
    <subcellularLocation>
        <location evidence="1">Cytoplasm</location>
    </subcellularLocation>
</comment>
<dbReference type="InterPro" id="IPR019734">
    <property type="entry name" value="TPR_rpt"/>
</dbReference>
<protein>
    <recommendedName>
        <fullName evidence="10">PB1 domain-containing protein</fullName>
    </recommendedName>
</protein>
<dbReference type="InterPro" id="IPR051864">
    <property type="entry name" value="NCF2_NOXA1"/>
</dbReference>
<dbReference type="PROSITE" id="PS51745">
    <property type="entry name" value="PB1"/>
    <property type="match status" value="1"/>
</dbReference>
<comment type="caution">
    <text evidence="11">The sequence shown here is derived from an EMBL/GenBank/DDBJ whole genome shotgun (WGS) entry which is preliminary data.</text>
</comment>
<dbReference type="PROSITE" id="PS50005">
    <property type="entry name" value="TPR"/>
    <property type="match status" value="1"/>
</dbReference>
<evidence type="ECO:0000313" key="11">
    <source>
        <dbReference type="EMBL" id="KAG2172713.1"/>
    </source>
</evidence>
<dbReference type="SUPFAM" id="SSF54277">
    <property type="entry name" value="CAD &amp; PB1 domains"/>
    <property type="match status" value="1"/>
</dbReference>
<evidence type="ECO:0000256" key="8">
    <source>
        <dbReference type="SAM" id="MobiDB-lite"/>
    </source>
</evidence>
<keyword evidence="4" id="KW-0963">Cytoplasm</keyword>
<dbReference type="SMART" id="SM00666">
    <property type="entry name" value="PB1"/>
    <property type="match status" value="1"/>
</dbReference>
<evidence type="ECO:0000256" key="2">
    <source>
        <dbReference type="ARBA" id="ARBA00008051"/>
    </source>
</evidence>
<dbReference type="InterPro" id="IPR000270">
    <property type="entry name" value="PB1_dom"/>
</dbReference>
<evidence type="ECO:0000259" key="10">
    <source>
        <dbReference type="PROSITE" id="PS51745"/>
    </source>
</evidence>
<gene>
    <name evidence="11" type="ORF">INT43_000060</name>
</gene>
<dbReference type="EMBL" id="JAEPQZ010000016">
    <property type="protein sequence ID" value="KAG2172713.1"/>
    <property type="molecule type" value="Genomic_DNA"/>
</dbReference>
<dbReference type="Pfam" id="PF13181">
    <property type="entry name" value="TPR_8"/>
    <property type="match status" value="2"/>
</dbReference>
<reference evidence="11" key="1">
    <citation type="submission" date="2020-12" db="EMBL/GenBank/DDBJ databases">
        <title>Metabolic potential, ecology and presence of endohyphal bacteria is reflected in genomic diversity of Mucoromycotina.</title>
        <authorList>
            <person name="Muszewska A."/>
            <person name="Okrasinska A."/>
            <person name="Steczkiewicz K."/>
            <person name="Drgas O."/>
            <person name="Orlowska M."/>
            <person name="Perlinska-Lenart U."/>
            <person name="Aleksandrzak-Piekarczyk T."/>
            <person name="Szatraj K."/>
            <person name="Zielenkiewicz U."/>
            <person name="Pilsyk S."/>
            <person name="Malc E."/>
            <person name="Mieczkowski P."/>
            <person name="Kruszewska J.S."/>
            <person name="Biernat P."/>
            <person name="Pawlowska J."/>
        </authorList>
    </citation>
    <scope>NUCLEOTIDE SEQUENCE</scope>
    <source>
        <strain evidence="11">WA0000067209</strain>
    </source>
</reference>
<feature type="transmembrane region" description="Helical" evidence="9">
    <location>
        <begin position="27"/>
        <end position="45"/>
    </location>
</feature>
<evidence type="ECO:0000256" key="7">
    <source>
        <dbReference type="PROSITE-ProRule" id="PRU00339"/>
    </source>
</evidence>
<dbReference type="SMART" id="SM00028">
    <property type="entry name" value="TPR"/>
    <property type="match status" value="2"/>
</dbReference>
<evidence type="ECO:0000256" key="9">
    <source>
        <dbReference type="SAM" id="Phobius"/>
    </source>
</evidence>
<keyword evidence="9" id="KW-0812">Transmembrane</keyword>
<evidence type="ECO:0000313" key="12">
    <source>
        <dbReference type="Proteomes" id="UP000654370"/>
    </source>
</evidence>
<feature type="repeat" description="TPR" evidence="7">
    <location>
        <begin position="52"/>
        <end position="85"/>
    </location>
</feature>
<feature type="compositionally biased region" description="Polar residues" evidence="8">
    <location>
        <begin position="382"/>
        <end position="391"/>
    </location>
</feature>
<sequence length="574" mass="65142">MKLLSQFELEQWNNACVAFDNQDYDTALSTFICGLVLLIYIVPTIQSLADNAKMHFNIGLIFATLDDHQRALAAYNKALRLDQYFAVAYFQKGVSHFIMGDMEAAMQDFDDAFTKLRGNQIINYNQLGLSFRLYSCEVLFNRGICRLYLQKMNDGLTDLYLAQKDKMTEEHEVIDQAVLDRGKGYSVFSIPPGVLFRPPESRLRGPQSADLLSAAEKFGIGKINPATGIKRNNSILLGLNKNNGRPSSRSLGRSTPIQESAPSTPGPLPMRNESIERSPMDMFSRSSPSNNYRRSPTFLTENPPINSPPPSFRQQSPQRQFMPSARTRKDSNVGNGDDENSLHSMSMSSSSYGSKYQQHQPQYSDGRRIDSGFESNHEDRFSNSSSRNSPHNQKHGPRYSPPPVPPMPVRHLDNHDPPQRQFNNTSQQLEDELNGVYEQLREMSVDKGFSHNEALAPYYQHRESMNHSPSYRPPGANSMSSQSSGPKMKIKLHYRDTRMLIVSAYITFEQLLDKIHDKFNVSSNLRIQYKDEDNELVLMIDQDDLDLARQISRAQGKVLSDNSAVEKLELWCID</sequence>
<accession>A0A8H7PF09</accession>
<dbReference type="Proteomes" id="UP000654370">
    <property type="component" value="Unassembled WGS sequence"/>
</dbReference>
<evidence type="ECO:0000256" key="1">
    <source>
        <dbReference type="ARBA" id="ARBA00004496"/>
    </source>
</evidence>
<dbReference type="OrthoDB" id="9450131at2759"/>
<dbReference type="PANTHER" id="PTHR15175">
    <property type="entry name" value="NEUTROPHIL CYTOSOLIC FACTOR 2, NEUTROPHIL NADPH OXIDASE FACTOR 2"/>
    <property type="match status" value="1"/>
</dbReference>